<dbReference type="Proteomes" id="UP001066276">
    <property type="component" value="Chromosome 11"/>
</dbReference>
<evidence type="ECO:0000313" key="2">
    <source>
        <dbReference type="EMBL" id="KAJ1092593.1"/>
    </source>
</evidence>
<name>A0AAV7LUT9_PLEWA</name>
<reference evidence="2" key="1">
    <citation type="journal article" date="2022" name="bioRxiv">
        <title>Sequencing and chromosome-scale assembly of the giantPleurodeles waltlgenome.</title>
        <authorList>
            <person name="Brown T."/>
            <person name="Elewa A."/>
            <person name="Iarovenko S."/>
            <person name="Subramanian E."/>
            <person name="Araus A.J."/>
            <person name="Petzold A."/>
            <person name="Susuki M."/>
            <person name="Suzuki K.-i.T."/>
            <person name="Hayashi T."/>
            <person name="Toyoda A."/>
            <person name="Oliveira C."/>
            <person name="Osipova E."/>
            <person name="Leigh N.D."/>
            <person name="Simon A."/>
            <person name="Yun M.H."/>
        </authorList>
    </citation>
    <scope>NUCLEOTIDE SEQUENCE</scope>
    <source>
        <strain evidence="2">20211129_DDA</strain>
        <tissue evidence="2">Liver</tissue>
    </source>
</reference>
<evidence type="ECO:0000313" key="3">
    <source>
        <dbReference type="Proteomes" id="UP001066276"/>
    </source>
</evidence>
<evidence type="ECO:0000256" key="1">
    <source>
        <dbReference type="SAM" id="Phobius"/>
    </source>
</evidence>
<comment type="caution">
    <text evidence="2">The sequence shown here is derived from an EMBL/GenBank/DDBJ whole genome shotgun (WGS) entry which is preliminary data.</text>
</comment>
<accession>A0AAV7LUT9</accession>
<dbReference type="EMBL" id="JANPWB010000015">
    <property type="protein sequence ID" value="KAJ1092593.1"/>
    <property type="molecule type" value="Genomic_DNA"/>
</dbReference>
<keyword evidence="1" id="KW-0472">Membrane</keyword>
<protein>
    <submittedName>
        <fullName evidence="2">Uncharacterized protein</fullName>
    </submittedName>
</protein>
<proteinExistence type="predicted"/>
<dbReference type="AlphaFoldDB" id="A0AAV7LUT9"/>
<gene>
    <name evidence="2" type="ORF">NDU88_005703</name>
</gene>
<feature type="transmembrane region" description="Helical" evidence="1">
    <location>
        <begin position="29"/>
        <end position="49"/>
    </location>
</feature>
<sequence>MGVRQRAGMGFVGTVRARALWRRLEVEDFVLFLLLTPASALGAFFLPIVPQSSTRVRNTDKLSLNSRRMVYYADEEKYYQENPDTHEEFGMEERLVEALSTHEGLSKPGSDKGLEAFYPPNSQMEVRICEFQGFILIFCTLESCGLHFRMLQFSVRVVDDTMLDLVYRKERGRTL</sequence>
<keyword evidence="1" id="KW-1133">Transmembrane helix</keyword>
<organism evidence="2 3">
    <name type="scientific">Pleurodeles waltl</name>
    <name type="common">Iberian ribbed newt</name>
    <dbReference type="NCBI Taxonomy" id="8319"/>
    <lineage>
        <taxon>Eukaryota</taxon>
        <taxon>Metazoa</taxon>
        <taxon>Chordata</taxon>
        <taxon>Craniata</taxon>
        <taxon>Vertebrata</taxon>
        <taxon>Euteleostomi</taxon>
        <taxon>Amphibia</taxon>
        <taxon>Batrachia</taxon>
        <taxon>Caudata</taxon>
        <taxon>Salamandroidea</taxon>
        <taxon>Salamandridae</taxon>
        <taxon>Pleurodelinae</taxon>
        <taxon>Pleurodeles</taxon>
    </lineage>
</organism>
<keyword evidence="3" id="KW-1185">Reference proteome</keyword>
<keyword evidence="1" id="KW-0812">Transmembrane</keyword>